<evidence type="ECO:0000313" key="1">
    <source>
        <dbReference type="EMBL" id="SUX45670.1"/>
    </source>
</evidence>
<name>A0A381FGK6_9FLAO</name>
<dbReference type="EMBL" id="UFVR01000004">
    <property type="protein sequence ID" value="SUX45670.1"/>
    <property type="molecule type" value="Genomic_DNA"/>
</dbReference>
<protein>
    <submittedName>
        <fullName evidence="1">Uncharacterized protein</fullName>
    </submittedName>
</protein>
<reference evidence="1 2" key="1">
    <citation type="submission" date="2018-06" db="EMBL/GenBank/DDBJ databases">
        <authorList>
            <consortium name="Pathogen Informatics"/>
            <person name="Doyle S."/>
        </authorList>
    </citation>
    <scope>NUCLEOTIDE SEQUENCE [LARGE SCALE GENOMIC DNA]</scope>
    <source>
        <strain evidence="1 2">NCTC13532</strain>
    </source>
</reference>
<proteinExistence type="predicted"/>
<sequence length="132" mass="16391">MYSIRFGFFFEFVEHYIRDSNRYYRRDFDQEVYGKFSIKLNEFLKKQFDNRTEELSENVLHFIYDIQYSKNNEQLFQDSLNEDFEEKIKFLLKLRDSLSEIPIEYYIEGLRSNSYENFVFDYDSNKKFQACK</sequence>
<evidence type="ECO:0000313" key="2">
    <source>
        <dbReference type="Proteomes" id="UP000254282"/>
    </source>
</evidence>
<organism evidence="1 2">
    <name type="scientific">Chryseobacterium indoltheticum</name>
    <dbReference type="NCBI Taxonomy" id="254"/>
    <lineage>
        <taxon>Bacteria</taxon>
        <taxon>Pseudomonadati</taxon>
        <taxon>Bacteroidota</taxon>
        <taxon>Flavobacteriia</taxon>
        <taxon>Flavobacteriales</taxon>
        <taxon>Weeksellaceae</taxon>
        <taxon>Chryseobacterium group</taxon>
        <taxon>Chryseobacterium</taxon>
    </lineage>
</organism>
<dbReference type="AlphaFoldDB" id="A0A381FGK6"/>
<dbReference type="RefSeq" id="WP_115619742.1">
    <property type="nucleotide sequence ID" value="NZ_UFVR01000004.1"/>
</dbReference>
<dbReference type="Proteomes" id="UP000254282">
    <property type="component" value="Unassembled WGS sequence"/>
</dbReference>
<accession>A0A381FGK6</accession>
<gene>
    <name evidence="1" type="ORF">NCTC13532_01356</name>
</gene>